<dbReference type="Proteomes" id="UP001385499">
    <property type="component" value="Unassembled WGS sequence"/>
</dbReference>
<evidence type="ECO:0000259" key="2">
    <source>
        <dbReference type="PROSITE" id="PS50206"/>
    </source>
</evidence>
<proteinExistence type="predicted"/>
<dbReference type="Pfam" id="PF00581">
    <property type="entry name" value="Rhodanese"/>
    <property type="match status" value="1"/>
</dbReference>
<keyword evidence="4" id="KW-1185">Reference proteome</keyword>
<evidence type="ECO:0000256" key="1">
    <source>
        <dbReference type="SAM" id="MobiDB-lite"/>
    </source>
</evidence>
<sequence>MRATTEYAGDMDVTAAFEILMEKAAAVLVDVRTNAEWAFVGVPDLTATGRDPILAEWQSLPPAEPVKDFVTDLAKNISEKGLDQSASILFLCRSGVRSQAAAKAMTQAGYANCYNITGGFEGPLDQEGHRGTQSGWKASGLPWIQT</sequence>
<dbReference type="InterPro" id="IPR001763">
    <property type="entry name" value="Rhodanese-like_dom"/>
</dbReference>
<evidence type="ECO:0000313" key="3">
    <source>
        <dbReference type="EMBL" id="MEJ8475091.1"/>
    </source>
</evidence>
<organism evidence="3 4">
    <name type="scientific">Roseibium algae</name>
    <dbReference type="NCBI Taxonomy" id="3123038"/>
    <lineage>
        <taxon>Bacteria</taxon>
        <taxon>Pseudomonadati</taxon>
        <taxon>Pseudomonadota</taxon>
        <taxon>Alphaproteobacteria</taxon>
        <taxon>Hyphomicrobiales</taxon>
        <taxon>Stappiaceae</taxon>
        <taxon>Roseibium</taxon>
    </lineage>
</organism>
<gene>
    <name evidence="3" type="ORF">V6575_13430</name>
</gene>
<reference evidence="3 4" key="1">
    <citation type="submission" date="2024-02" db="EMBL/GenBank/DDBJ databases">
        <title>Roseibium algae sp. nov., isolated from marine alga (Grateloupia sp.), showing potential in myo-inositol conversion.</title>
        <authorList>
            <person name="Wang Y."/>
        </authorList>
    </citation>
    <scope>NUCLEOTIDE SEQUENCE [LARGE SCALE GENOMIC DNA]</scope>
    <source>
        <strain evidence="3 4">H3510</strain>
    </source>
</reference>
<dbReference type="PANTHER" id="PTHR47377:SF1">
    <property type="entry name" value="RHODANESE-LIKE DOMAIN-CONTAINING PROTEIN 4, CHLOROPLASTIC"/>
    <property type="match status" value="1"/>
</dbReference>
<dbReference type="InterPro" id="IPR044240">
    <property type="entry name" value="STR4-like"/>
</dbReference>
<comment type="caution">
    <text evidence="3">The sequence shown here is derived from an EMBL/GenBank/DDBJ whole genome shotgun (WGS) entry which is preliminary data.</text>
</comment>
<dbReference type="RefSeq" id="WP_340274975.1">
    <property type="nucleotide sequence ID" value="NZ_JBAKIA010000009.1"/>
</dbReference>
<evidence type="ECO:0000313" key="4">
    <source>
        <dbReference type="Proteomes" id="UP001385499"/>
    </source>
</evidence>
<dbReference type="SMART" id="SM00450">
    <property type="entry name" value="RHOD"/>
    <property type="match status" value="1"/>
</dbReference>
<dbReference type="EMBL" id="JBAKIA010000009">
    <property type="protein sequence ID" value="MEJ8475091.1"/>
    <property type="molecule type" value="Genomic_DNA"/>
</dbReference>
<protein>
    <submittedName>
        <fullName evidence="3">Rhodanese-like domain-containing protein</fullName>
    </submittedName>
</protein>
<name>A0ABU8TLQ9_9HYPH</name>
<dbReference type="InterPro" id="IPR036873">
    <property type="entry name" value="Rhodanese-like_dom_sf"/>
</dbReference>
<accession>A0ABU8TLQ9</accession>
<feature type="domain" description="Rhodanese" evidence="2">
    <location>
        <begin position="22"/>
        <end position="132"/>
    </location>
</feature>
<dbReference type="SUPFAM" id="SSF52821">
    <property type="entry name" value="Rhodanese/Cell cycle control phosphatase"/>
    <property type="match status" value="1"/>
</dbReference>
<dbReference type="PANTHER" id="PTHR47377">
    <property type="entry name" value="RHODANESE-LIKE DOMAIN-CONTAINING PROTEIN 4, CHLOROPLASTIC"/>
    <property type="match status" value="1"/>
</dbReference>
<dbReference type="Gene3D" id="3.40.250.10">
    <property type="entry name" value="Rhodanese-like domain"/>
    <property type="match status" value="1"/>
</dbReference>
<dbReference type="PROSITE" id="PS50206">
    <property type="entry name" value="RHODANESE_3"/>
    <property type="match status" value="1"/>
</dbReference>
<feature type="region of interest" description="Disordered" evidence="1">
    <location>
        <begin position="125"/>
        <end position="146"/>
    </location>
</feature>